<dbReference type="EMBL" id="DTIY01000035">
    <property type="protein sequence ID" value="HGY39214.1"/>
    <property type="molecule type" value="Genomic_DNA"/>
</dbReference>
<dbReference type="AlphaFoldDB" id="A0A7V4WL08"/>
<evidence type="ECO:0000313" key="1">
    <source>
        <dbReference type="EMBL" id="HGY39214.1"/>
    </source>
</evidence>
<sequence>MIAGWRMAKALAILVILGVFFGDTRGTRMGAQEISAFVPSPQKLVFFEVKPGEEKTAEFSLALQTGDTSWALFVALKSQETIPQGVLLLRAPGEKNTLLLSRTPILILQGTHPAPHGVTVGGFTLTFAPSWAMEAGDYTANLVFFYQREGGQPVPLPQSLTLVLAVPPAFQVEVQEAQRGITFEVSGPPGLYPLTPALSLSVRANVTPWTLLLSTRGLVGERGGHIPPERVFVKLGKSLVSLQNPVAVHTAQAGETVTLTNLLLFVETRVEDLPGRYRGEIVMACSFRPKGGVR</sequence>
<proteinExistence type="predicted"/>
<name>A0A7V4WL08_9BACT</name>
<organism evidence="1">
    <name type="scientific">Candidatus Caldatribacterium saccharofermentans</name>
    <dbReference type="NCBI Taxonomy" id="1454753"/>
    <lineage>
        <taxon>Bacteria</taxon>
        <taxon>Pseudomonadati</taxon>
        <taxon>Atribacterota</taxon>
        <taxon>Atribacteria</taxon>
        <taxon>Atribacterales</taxon>
        <taxon>Candidatus Caldatribacteriaceae</taxon>
        <taxon>Candidatus Caldatribacterium</taxon>
    </lineage>
</organism>
<dbReference type="RefSeq" id="WP_017873345.1">
    <property type="nucleotide sequence ID" value="NZ_CP187957.1"/>
</dbReference>
<reference evidence="1" key="1">
    <citation type="journal article" date="2020" name="mSystems">
        <title>Genome- and Community-Level Interaction Insights into Carbon Utilization and Element Cycling Functions of Hydrothermarchaeota in Hydrothermal Sediment.</title>
        <authorList>
            <person name="Zhou Z."/>
            <person name="Liu Y."/>
            <person name="Xu W."/>
            <person name="Pan J."/>
            <person name="Luo Z.H."/>
            <person name="Li M."/>
        </authorList>
    </citation>
    <scope>NUCLEOTIDE SEQUENCE [LARGE SCALE GENOMIC DNA]</scope>
    <source>
        <strain evidence="1">SpSt-82</strain>
    </source>
</reference>
<comment type="caution">
    <text evidence="1">The sequence shown here is derived from an EMBL/GenBank/DDBJ whole genome shotgun (WGS) entry which is preliminary data.</text>
</comment>
<accession>A0A7V4WL08</accession>
<protein>
    <submittedName>
        <fullName evidence="1">Uncharacterized protein</fullName>
    </submittedName>
</protein>
<gene>
    <name evidence="1" type="ORF">ENW11_05345</name>
</gene>